<dbReference type="GO" id="GO:0006310">
    <property type="term" value="P:DNA recombination"/>
    <property type="evidence" value="ECO:0007669"/>
    <property type="project" value="UniProtKB-KW"/>
</dbReference>
<dbReference type="Proteomes" id="UP000295135">
    <property type="component" value="Unassembled WGS sequence"/>
</dbReference>
<keyword evidence="4" id="KW-1185">Reference proteome</keyword>
<evidence type="ECO:0000313" key="3">
    <source>
        <dbReference type="EMBL" id="TCS72880.1"/>
    </source>
</evidence>
<reference evidence="3 4" key="1">
    <citation type="submission" date="2019-03" db="EMBL/GenBank/DDBJ databases">
        <title>Genomic Encyclopedia of Type Strains, Phase IV (KMG-IV): sequencing the most valuable type-strain genomes for metagenomic binning, comparative biology and taxonomic classification.</title>
        <authorList>
            <person name="Goeker M."/>
        </authorList>
    </citation>
    <scope>NUCLEOTIDE SEQUENCE [LARGE SCALE GENOMIC DNA]</scope>
    <source>
        <strain evidence="3 4">DSM 103923</strain>
    </source>
</reference>
<dbReference type="Gene3D" id="1.10.10.60">
    <property type="entry name" value="Homeodomain-like"/>
    <property type="match status" value="1"/>
</dbReference>
<dbReference type="GO" id="GO:0032196">
    <property type="term" value="P:transposition"/>
    <property type="evidence" value="ECO:0007669"/>
    <property type="project" value="TreeGrafter"/>
</dbReference>
<dbReference type="EMBL" id="SLZY01000003">
    <property type="protein sequence ID" value="TCS72880.1"/>
    <property type="molecule type" value="Genomic_DNA"/>
</dbReference>
<accession>A0A4R3JWX4</accession>
<evidence type="ECO:0000259" key="2">
    <source>
        <dbReference type="Pfam" id="PF13936"/>
    </source>
</evidence>
<dbReference type="GO" id="GO:0004803">
    <property type="term" value="F:transposase activity"/>
    <property type="evidence" value="ECO:0007669"/>
    <property type="project" value="TreeGrafter"/>
</dbReference>
<dbReference type="GO" id="GO:0005829">
    <property type="term" value="C:cytosol"/>
    <property type="evidence" value="ECO:0007669"/>
    <property type="project" value="TreeGrafter"/>
</dbReference>
<protein>
    <submittedName>
        <fullName evidence="3">Helix-turn-helix protein</fullName>
    </submittedName>
</protein>
<comment type="caution">
    <text evidence="3">The sequence shown here is derived from an EMBL/GenBank/DDBJ whole genome shotgun (WGS) entry which is preliminary data.</text>
</comment>
<dbReference type="InterPro" id="IPR053392">
    <property type="entry name" value="Transposase_IS30-like"/>
</dbReference>
<feature type="domain" description="Transposase IS30-like HTH" evidence="2">
    <location>
        <begin position="3"/>
        <end position="45"/>
    </location>
</feature>
<evidence type="ECO:0000313" key="4">
    <source>
        <dbReference type="Proteomes" id="UP000295135"/>
    </source>
</evidence>
<dbReference type="PANTHER" id="PTHR10948:SF23">
    <property type="entry name" value="TRANSPOSASE INSI FOR INSERTION SEQUENCE ELEMENT IS30A-RELATED"/>
    <property type="match status" value="1"/>
</dbReference>
<dbReference type="InterPro" id="IPR025246">
    <property type="entry name" value="IS30-like_HTH"/>
</dbReference>
<dbReference type="RefSeq" id="WP_132858126.1">
    <property type="nucleotide sequence ID" value="NZ_SLZY01000003.1"/>
</dbReference>
<gene>
    <name evidence="3" type="ORF">EDC61_1031</name>
</gene>
<keyword evidence="1" id="KW-0233">DNA recombination</keyword>
<organism evidence="3 4">
    <name type="scientific">Sulfuritortus calidifontis</name>
    <dbReference type="NCBI Taxonomy" id="1914471"/>
    <lineage>
        <taxon>Bacteria</taxon>
        <taxon>Pseudomonadati</taxon>
        <taxon>Pseudomonadota</taxon>
        <taxon>Betaproteobacteria</taxon>
        <taxon>Nitrosomonadales</taxon>
        <taxon>Thiobacillaceae</taxon>
        <taxon>Sulfuritortus</taxon>
    </lineage>
</organism>
<dbReference type="InterPro" id="IPR009057">
    <property type="entry name" value="Homeodomain-like_sf"/>
</dbReference>
<evidence type="ECO:0000256" key="1">
    <source>
        <dbReference type="ARBA" id="ARBA00023172"/>
    </source>
</evidence>
<name>A0A4R3JWX4_9PROT</name>
<sequence length="174" mass="20029">MNYTHLTQNERYQIYALLKAGHTQREIAQLLDRHPSTISRELARNCGLRGYRPRQAQRLSEARAANSRNAPRILPEVWEEAQRRLALQHSPEQIAAHLPISHEAIYQRIYADKRAGGALWRHLRCQKQRRKRYASGRSLRGHIPGRRPIALRPQAVESRSLVGHWEGDTLIGAG</sequence>
<dbReference type="AlphaFoldDB" id="A0A4R3JWX4"/>
<dbReference type="PANTHER" id="PTHR10948">
    <property type="entry name" value="TRANSPOSASE"/>
    <property type="match status" value="1"/>
</dbReference>
<proteinExistence type="predicted"/>
<dbReference type="Pfam" id="PF13936">
    <property type="entry name" value="HTH_38"/>
    <property type="match status" value="1"/>
</dbReference>
<feature type="non-terminal residue" evidence="3">
    <location>
        <position position="174"/>
    </location>
</feature>
<dbReference type="NCBIfam" id="NF033563">
    <property type="entry name" value="transpos_IS30"/>
    <property type="match status" value="1"/>
</dbReference>
<dbReference type="SUPFAM" id="SSF46689">
    <property type="entry name" value="Homeodomain-like"/>
    <property type="match status" value="1"/>
</dbReference>
<dbReference type="InterPro" id="IPR051917">
    <property type="entry name" value="Transposase-Integrase"/>
</dbReference>